<organism evidence="1 2">
    <name type="scientific">Pseudoxanthomonas composti</name>
    <dbReference type="NCBI Taxonomy" id="2137479"/>
    <lineage>
        <taxon>Bacteria</taxon>
        <taxon>Pseudomonadati</taxon>
        <taxon>Pseudomonadota</taxon>
        <taxon>Gammaproteobacteria</taxon>
        <taxon>Lysobacterales</taxon>
        <taxon>Lysobacteraceae</taxon>
        <taxon>Pseudoxanthomonas</taxon>
    </lineage>
</organism>
<sequence length="119" mass="13509">MSYVDGFVIAVPTANKQKFIDHARAGDAVFMDYGAIRVYECWGDDVPEGQQTDFRRAVQATEDETVVFSWIEWPDKATRDAGMKKMMEDPRLDPEVNPMPFDGKRMIFGGFAPLVVLEK</sequence>
<dbReference type="PIRSF" id="PIRSF007028">
    <property type="entry name" value="UCP007028"/>
    <property type="match status" value="1"/>
</dbReference>
<dbReference type="RefSeq" id="WP_129470141.1">
    <property type="nucleotide sequence ID" value="NZ_SAWZ01000002.1"/>
</dbReference>
<dbReference type="Proteomes" id="UP000289784">
    <property type="component" value="Unassembled WGS sequence"/>
</dbReference>
<dbReference type="EMBL" id="SAWZ01000002">
    <property type="protein sequence ID" value="RXR07326.1"/>
    <property type="molecule type" value="Genomic_DNA"/>
</dbReference>
<dbReference type="AlphaFoldDB" id="A0A4Q1JXD6"/>
<dbReference type="OrthoDB" id="9792392at2"/>
<dbReference type="Gene3D" id="3.30.70.100">
    <property type="match status" value="1"/>
</dbReference>
<dbReference type="SUPFAM" id="SSF54909">
    <property type="entry name" value="Dimeric alpha+beta barrel"/>
    <property type="match status" value="1"/>
</dbReference>
<gene>
    <name evidence="1" type="ORF">EPA99_05255</name>
</gene>
<dbReference type="InterPro" id="IPR011008">
    <property type="entry name" value="Dimeric_a/b-barrel"/>
</dbReference>
<dbReference type="Pfam" id="PF07237">
    <property type="entry name" value="DUF1428"/>
    <property type="match status" value="1"/>
</dbReference>
<dbReference type="InterPro" id="IPR009874">
    <property type="entry name" value="DUF1428"/>
</dbReference>
<proteinExistence type="predicted"/>
<name>A0A4Q1JXD6_9GAMM</name>
<keyword evidence="2" id="KW-1185">Reference proteome</keyword>
<accession>A0A4Q1JXD6</accession>
<protein>
    <submittedName>
        <fullName evidence="1">DUF1428 domain-containing protein</fullName>
    </submittedName>
</protein>
<evidence type="ECO:0000313" key="2">
    <source>
        <dbReference type="Proteomes" id="UP000289784"/>
    </source>
</evidence>
<comment type="caution">
    <text evidence="1">The sequence shown here is derived from an EMBL/GenBank/DDBJ whole genome shotgun (WGS) entry which is preliminary data.</text>
</comment>
<evidence type="ECO:0000313" key="1">
    <source>
        <dbReference type="EMBL" id="RXR07326.1"/>
    </source>
</evidence>
<reference evidence="1 2" key="1">
    <citation type="submission" date="2019-01" db="EMBL/GenBank/DDBJ databases">
        <title>Pseudoxanthomonas composti sp. nov., isolated from compost.</title>
        <authorList>
            <person name="Yang G."/>
        </authorList>
    </citation>
    <scope>NUCLEOTIDE SEQUENCE [LARGE SCALE GENOMIC DNA]</scope>
    <source>
        <strain evidence="1 2">GSS15</strain>
    </source>
</reference>